<dbReference type="EC" id="5.6.2.4" evidence="15"/>
<comment type="similarity">
    <text evidence="15">Belongs to the helicase family. UvrD subfamily.</text>
</comment>
<dbReference type="PANTHER" id="PTHR11070">
    <property type="entry name" value="UVRD / RECB / PCRA DNA HELICASE FAMILY MEMBER"/>
    <property type="match status" value="1"/>
</dbReference>
<evidence type="ECO:0000313" key="19">
    <source>
        <dbReference type="EMBL" id="ERJ19410.1"/>
    </source>
</evidence>
<comment type="caution">
    <text evidence="19">The sequence shown here is derived from an EMBL/GenBank/DDBJ whole genome shotgun (WGS) entry which is preliminary data.</text>
</comment>
<dbReference type="SUPFAM" id="SSF52540">
    <property type="entry name" value="P-loop containing nucleoside triphosphate hydrolases"/>
    <property type="match status" value="1"/>
</dbReference>
<keyword evidence="20" id="KW-1185">Reference proteome</keyword>
<feature type="region of interest" description="DNA-binding and helicase activity, interacts with RecC" evidence="15">
    <location>
        <begin position="1"/>
        <end position="852"/>
    </location>
</feature>
<dbReference type="EMBL" id="AFNV02000009">
    <property type="protein sequence ID" value="ERJ19410.1"/>
    <property type="molecule type" value="Genomic_DNA"/>
</dbReference>
<evidence type="ECO:0000256" key="8">
    <source>
        <dbReference type="ARBA" id="ARBA00022840"/>
    </source>
</evidence>
<dbReference type="InterPro" id="IPR004586">
    <property type="entry name" value="RecB"/>
</dbReference>
<keyword evidence="9 15" id="KW-0460">Magnesium</keyword>
<evidence type="ECO:0000256" key="13">
    <source>
        <dbReference type="ARBA" id="ARBA00034617"/>
    </source>
</evidence>
<comment type="miscellaneous">
    <text evidence="15">In the RecBCD complex, RecB has a slow 3'-5' helicase, an exonuclease activity and loads RecA onto ssDNA, RecD has a fast 5'-3' helicase activity, while RecC stimulates the ATPase and processivity of the RecB helicase and contributes to recognition of the Chi site.</text>
</comment>
<keyword evidence="1 15" id="KW-0540">Nuclease</keyword>
<dbReference type="Proteomes" id="UP000006242">
    <property type="component" value="Unassembled WGS sequence"/>
</dbReference>
<evidence type="ECO:0000256" key="14">
    <source>
        <dbReference type="ARBA" id="ARBA00048988"/>
    </source>
</evidence>
<dbReference type="GO" id="GO:0016887">
    <property type="term" value="F:ATP hydrolysis activity"/>
    <property type="evidence" value="ECO:0007669"/>
    <property type="project" value="RHEA"/>
</dbReference>
<dbReference type="GO" id="GO:0000287">
    <property type="term" value="F:magnesium ion binding"/>
    <property type="evidence" value="ECO:0007669"/>
    <property type="project" value="UniProtKB-UniRule"/>
</dbReference>
<dbReference type="PROSITE" id="PS51217">
    <property type="entry name" value="UVRD_HELICASE_CTER"/>
    <property type="match status" value="1"/>
</dbReference>
<dbReference type="AlphaFoldDB" id="F7QEB7"/>
<feature type="binding site" evidence="15">
    <location>
        <position position="1106"/>
    </location>
    <ligand>
        <name>Mg(2+)</name>
        <dbReference type="ChEBI" id="CHEBI:18420"/>
    </ligand>
</feature>
<dbReference type="PROSITE" id="PS51198">
    <property type="entry name" value="UVRD_HELICASE_ATP_BIND"/>
    <property type="match status" value="1"/>
</dbReference>
<dbReference type="STRING" id="1033802.SSPSH_001478"/>
<dbReference type="InterPro" id="IPR014017">
    <property type="entry name" value="DNA_helicase_UvrD-like_C"/>
</dbReference>
<dbReference type="InterPro" id="IPR000212">
    <property type="entry name" value="DNA_helicase_UvrD/REP"/>
</dbReference>
<dbReference type="InterPro" id="IPR014016">
    <property type="entry name" value="UvrD-like_ATP-bd"/>
</dbReference>
<organism evidence="19 20">
    <name type="scientific">Salinisphaera shabanensis E1L3A</name>
    <dbReference type="NCBI Taxonomy" id="1033802"/>
    <lineage>
        <taxon>Bacteria</taxon>
        <taxon>Pseudomonadati</taxon>
        <taxon>Pseudomonadota</taxon>
        <taxon>Gammaproteobacteria</taxon>
        <taxon>Salinisphaerales</taxon>
        <taxon>Salinisphaeraceae</taxon>
        <taxon>Salinisphaera</taxon>
    </lineage>
</organism>
<keyword evidence="3 15" id="KW-0547">Nucleotide-binding</keyword>
<gene>
    <name evidence="15 19" type="primary">recB</name>
    <name evidence="19" type="ORF">SSPSH_001478</name>
</gene>
<dbReference type="CDD" id="cd22352">
    <property type="entry name" value="RecB_C-like"/>
    <property type="match status" value="1"/>
</dbReference>
<dbReference type="Pfam" id="PF13361">
    <property type="entry name" value="UvrD_C"/>
    <property type="match status" value="1"/>
</dbReference>
<dbReference type="GO" id="GO:0008854">
    <property type="term" value="F:exodeoxyribonuclease V activity"/>
    <property type="evidence" value="ECO:0007669"/>
    <property type="project" value="UniProtKB-EC"/>
</dbReference>
<dbReference type="Gene3D" id="1.10.486.10">
    <property type="entry name" value="PCRA, domain 4"/>
    <property type="match status" value="1"/>
</dbReference>
<keyword evidence="10 15" id="KW-0238">DNA-binding</keyword>
<evidence type="ECO:0000256" key="5">
    <source>
        <dbReference type="ARBA" id="ARBA00022801"/>
    </source>
</evidence>
<evidence type="ECO:0000256" key="2">
    <source>
        <dbReference type="ARBA" id="ARBA00022723"/>
    </source>
</evidence>
<feature type="binding site" evidence="15">
    <location>
        <position position="1093"/>
    </location>
    <ligand>
        <name>Mg(2+)</name>
        <dbReference type="ChEBI" id="CHEBI:18420"/>
    </ligand>
</feature>
<feature type="active site" description="For nuclease activity" evidence="15">
    <location>
        <position position="1106"/>
    </location>
</feature>
<keyword evidence="8 15" id="KW-0067">ATP-binding</keyword>
<feature type="domain" description="UvrD-like helicase C-terminal" evidence="18">
    <location>
        <begin position="474"/>
        <end position="754"/>
    </location>
</feature>
<dbReference type="HAMAP" id="MF_01485">
    <property type="entry name" value="RecB"/>
    <property type="match status" value="1"/>
</dbReference>
<evidence type="ECO:0000256" key="3">
    <source>
        <dbReference type="ARBA" id="ARBA00022741"/>
    </source>
</evidence>
<keyword evidence="12 15" id="KW-0413">Isomerase</keyword>
<feature type="binding site" evidence="16">
    <location>
        <begin position="22"/>
        <end position="29"/>
    </location>
    <ligand>
        <name>ATP</name>
        <dbReference type="ChEBI" id="CHEBI:30616"/>
    </ligand>
</feature>
<evidence type="ECO:0000256" key="11">
    <source>
        <dbReference type="ARBA" id="ARBA00023204"/>
    </source>
</evidence>
<name>F7QEB7_9GAMM</name>
<dbReference type="SUPFAM" id="SSF52980">
    <property type="entry name" value="Restriction endonuclease-like"/>
    <property type="match status" value="1"/>
</dbReference>
<evidence type="ECO:0000256" key="6">
    <source>
        <dbReference type="ARBA" id="ARBA00022806"/>
    </source>
</evidence>
<dbReference type="RefSeq" id="WP_006915199.1">
    <property type="nucleotide sequence ID" value="NZ_AFNV02000009.1"/>
</dbReference>
<comment type="domain">
    <text evidence="15">The C-terminal domain has nuclease activity and interacts with RecD. It interacts with RecA, facilitating its loading onto ssDNA.</text>
</comment>
<dbReference type="Pfam" id="PF00580">
    <property type="entry name" value="UvrD-helicase"/>
    <property type="match status" value="1"/>
</dbReference>
<protein>
    <recommendedName>
        <fullName evidence="15">RecBCD enzyme subunit RecB</fullName>
        <ecNumber evidence="15">3.1.11.5</ecNumber>
        <ecNumber evidence="15">5.6.2.4</ecNumber>
    </recommendedName>
    <alternativeName>
        <fullName evidence="15">DNA 3'-5' helicase subunit RecB</fullName>
    </alternativeName>
    <alternativeName>
        <fullName evidence="15">Exonuclease V subunit RecB</fullName>
        <shortName evidence="15">ExoV subunit RecB</shortName>
    </alternativeName>
    <alternativeName>
        <fullName evidence="15">Helicase/nuclease RecBCD subunit RecB</fullName>
    </alternativeName>
</protein>
<dbReference type="GO" id="GO:0043138">
    <property type="term" value="F:3'-5' DNA helicase activity"/>
    <property type="evidence" value="ECO:0007669"/>
    <property type="project" value="UniProtKB-UniRule"/>
</dbReference>
<comment type="domain">
    <text evidence="15">The N-terminal DNA-binding domain is a ssDNA-dependent ATPase and has ATP-dependent 3'-5' helicase function. This domain interacts with RecC.</text>
</comment>
<reference evidence="19 20" key="2">
    <citation type="journal article" date="2013" name="PLoS ONE">
        <title>INDIGO - INtegrated Data Warehouse of MIcrobial GenOmes with Examples from the Red Sea Extremophiles.</title>
        <authorList>
            <person name="Alam I."/>
            <person name="Antunes A."/>
            <person name="Kamau A.A."/>
            <person name="Ba Alawi W."/>
            <person name="Kalkatawi M."/>
            <person name="Stingl U."/>
            <person name="Bajic V.B."/>
        </authorList>
    </citation>
    <scope>NUCLEOTIDE SEQUENCE [LARGE SCALE GENOMIC DNA]</scope>
    <source>
        <strain evidence="19 20">E1L3A</strain>
    </source>
</reference>
<dbReference type="GO" id="GO:0000724">
    <property type="term" value="P:double-strand break repair via homologous recombination"/>
    <property type="evidence" value="ECO:0007669"/>
    <property type="project" value="UniProtKB-UniRule"/>
</dbReference>
<dbReference type="InterPro" id="IPR038726">
    <property type="entry name" value="PDDEXK_AddAB-type"/>
</dbReference>
<evidence type="ECO:0000313" key="20">
    <source>
        <dbReference type="Proteomes" id="UP000006242"/>
    </source>
</evidence>
<dbReference type="Pfam" id="PF12705">
    <property type="entry name" value="PDDEXK_1"/>
    <property type="match status" value="1"/>
</dbReference>
<comment type="cofactor">
    <cofactor evidence="15">
        <name>Mg(2+)</name>
        <dbReference type="ChEBI" id="CHEBI:18420"/>
    </cofactor>
    <text evidence="15">Binds 1 Mg(2+) ion per subunit.</text>
</comment>
<dbReference type="NCBIfam" id="TIGR00609">
    <property type="entry name" value="recB"/>
    <property type="match status" value="1"/>
</dbReference>
<proteinExistence type="inferred from homology"/>
<dbReference type="InterPro" id="IPR011335">
    <property type="entry name" value="Restrct_endonuc-II-like"/>
</dbReference>
<dbReference type="EC" id="3.1.11.5" evidence="15"/>
<evidence type="ECO:0000259" key="17">
    <source>
        <dbReference type="PROSITE" id="PS51198"/>
    </source>
</evidence>
<feature type="region of interest" description="Nuclease activity, interacts with RecD and RecA" evidence="15">
    <location>
        <begin position="903"/>
        <end position="1209"/>
    </location>
</feature>
<dbReference type="Gene3D" id="3.40.50.300">
    <property type="entry name" value="P-loop containing nucleotide triphosphate hydrolases"/>
    <property type="match status" value="2"/>
</dbReference>
<accession>F7QEB7</accession>
<comment type="subunit">
    <text evidence="15">Heterotrimer of RecB, RecC and RecD. All subunits contribute to DNA-binding. Interacts with RecA.</text>
</comment>
<keyword evidence="6 15" id="KW-0347">Helicase</keyword>
<dbReference type="InterPro" id="IPR011604">
    <property type="entry name" value="PDDEXK-like_dom_sf"/>
</dbReference>
<evidence type="ECO:0000259" key="18">
    <source>
        <dbReference type="PROSITE" id="PS51217"/>
    </source>
</evidence>
<comment type="catalytic activity">
    <reaction evidence="13 15">
        <text>Couples ATP hydrolysis with the unwinding of duplex DNA by translocating in the 3'-5' direction.</text>
        <dbReference type="EC" id="5.6.2.4"/>
    </reaction>
</comment>
<evidence type="ECO:0000256" key="1">
    <source>
        <dbReference type="ARBA" id="ARBA00022722"/>
    </source>
</evidence>
<dbReference type="GO" id="GO:0005524">
    <property type="term" value="F:ATP binding"/>
    <property type="evidence" value="ECO:0007669"/>
    <property type="project" value="UniProtKB-UniRule"/>
</dbReference>
<dbReference type="eggNOG" id="COG1074">
    <property type="taxonomic scope" value="Bacteria"/>
</dbReference>
<sequence length="1209" mass="130830">MRTTQPFDAATLPLHGLRLIEASAGTGKTFSLAGLYLRLIVEERASVREILVMTFTRAATQELRERIRARLADAARIAHAPEHAIAGNAEHDFTRRILDNSDEDAAALARRLADAAARVDEATIVTIHGFAQRAATENAFESALAFDRGDPIDDPSIYREAAADYWREHVFGTAADAGDTLALWPSPDALYATLAPILARPHVRLAGIDHQRMATLGEELAHHWPGTAETLSKTLAEAVEADALLKSADLYKALAAIDDIEAEIQAIDQRIGNAIAAGSAPTLPDWVRALAVPAPHFKKAAKHQAYAEPLAELPALAILAELQPLARLIAIDAAAQAVRARAAQRKIERRQYSFDDLIAALHAALNTPGTGDTLADALHDRWPYALVDEFQDTDPLQYASLSRIYLHTPRERGALLLIGDPKQAIYGFRGGDIYAYLAAAQAAGDARYTLTTNFRSTQPVLDAIEALYGVPDDAPFLVDAIDFPHVEAGRSRDDKRIVGADGQALSALTVWQLTGGKGTKGEDRPLLVDHTVAAIAQLLDGATHWQYSDGTSQPVAPRDIAVLVNSHHEATSIQAALAATGVMAVCQHRDSVFATEEADDLRLVLRAMATPDDAMAVRAAQPTALIGKRLADLIALADDDHAMQQAIERFHVLHEAWATRGVLTALERLFAACAPELLALIDGERRMSNYLQLGELLANAEAECFGMASLVRWLDERMAAALEGTASAVDDDSQLRLESDADLVRITTVHAAKGLQYPIVFMPFALWLGTAGAPDKPPLIFHDANGHAMIDLVGDDDAHREQAVLEARSEALRLLYVALTRAEQALIVGWRDASTTRSSALANLIARGDQNADAALEQLAREQPITIEPIDAERTPPAIERRAPSTVDTLTEARSDLPAARLRWSTYSFSRLAHAPADNRPAELPEAGAEDELTAAPAETRTADAEGTLPRLDARLAGVRFGSAVHDVLEEWVGNAKRKTWPAPGDALTAEQHAFLVKTLRQYGLIGDDESDPRIDDTAALVGRTVHTPLPELGPLAGLQHHQTLAEMEFMLRLRGNRLGALVELLRDAGYLPAALGGAPQQTLCGLMQGFIDLVVEHDDAYYILDYKTNRLGDTPAAYNAAGLKHAIGRAHYDLQYLIYTVALHRHLRQALGDKYDPARHLGGVQYLFVRAMDGQTSAGVFSDKPDVGVIEALDGLFDAEQADQSLTA</sequence>
<dbReference type="GO" id="GO:0009338">
    <property type="term" value="C:exodeoxyribonuclease V complex"/>
    <property type="evidence" value="ECO:0007669"/>
    <property type="project" value="TreeGrafter"/>
</dbReference>
<comment type="catalytic activity">
    <reaction evidence="14 15">
        <text>ATP + H2O = ADP + phosphate + H(+)</text>
        <dbReference type="Rhea" id="RHEA:13065"/>
        <dbReference type="ChEBI" id="CHEBI:15377"/>
        <dbReference type="ChEBI" id="CHEBI:15378"/>
        <dbReference type="ChEBI" id="CHEBI:30616"/>
        <dbReference type="ChEBI" id="CHEBI:43474"/>
        <dbReference type="ChEBI" id="CHEBI:456216"/>
        <dbReference type="EC" id="5.6.2.4"/>
    </reaction>
</comment>
<comment type="function">
    <text evidence="15">A helicase/nuclease that prepares dsDNA breaks (DSB) for recombinational DNA repair. Binds to DSBs and unwinds DNA via a highly rapid and processive ATP-dependent bidirectional helicase activity. Unwinds dsDNA until it encounters a Chi (crossover hotspot instigator) sequence from the 3' direction. Cuts ssDNA a few nucleotides 3' to the Chi site. The properties and activities of the enzyme are changed at Chi. The Chi-altered holoenzyme produces a long 3'-ssDNA overhang and facilitates RecA-binding to the ssDNA for homologous DNA recombination and repair. Holoenzyme degrades any linearized DNA that is unable to undergo homologous recombination. In the holoenzyme this subunit contributes ATPase, 3'-5' helicase, exonuclease activity and loads RecA onto ssDNA.</text>
</comment>
<dbReference type="Gene3D" id="3.90.320.10">
    <property type="match status" value="1"/>
</dbReference>
<evidence type="ECO:0000256" key="16">
    <source>
        <dbReference type="PROSITE-ProRule" id="PRU00560"/>
    </source>
</evidence>
<evidence type="ECO:0000256" key="15">
    <source>
        <dbReference type="HAMAP-Rule" id="MF_01485"/>
    </source>
</evidence>
<dbReference type="GO" id="GO:0005829">
    <property type="term" value="C:cytosol"/>
    <property type="evidence" value="ECO:0007669"/>
    <property type="project" value="TreeGrafter"/>
</dbReference>
<keyword evidence="4 15" id="KW-0227">DNA damage</keyword>
<evidence type="ECO:0000256" key="4">
    <source>
        <dbReference type="ARBA" id="ARBA00022763"/>
    </source>
</evidence>
<keyword evidence="11 15" id="KW-0234">DNA repair</keyword>
<reference evidence="19 20" key="1">
    <citation type="journal article" date="2011" name="J. Bacteriol.">
        <title>Genome sequence of Salinisphaera shabanensis, a gammaproteobacterium from the harsh, variable environment of the brine-seawater interface of the Shaban Deep in the Red Sea.</title>
        <authorList>
            <person name="Antunes A."/>
            <person name="Alam I."/>
            <person name="Bajic V.B."/>
            <person name="Stingl U."/>
        </authorList>
    </citation>
    <scope>NUCLEOTIDE SEQUENCE [LARGE SCALE GENOMIC DNA]</scope>
    <source>
        <strain evidence="19 20">E1L3A</strain>
    </source>
</reference>
<evidence type="ECO:0000256" key="7">
    <source>
        <dbReference type="ARBA" id="ARBA00022839"/>
    </source>
</evidence>
<keyword evidence="2 15" id="KW-0479">Metal-binding</keyword>
<dbReference type="InterPro" id="IPR027417">
    <property type="entry name" value="P-loop_NTPase"/>
</dbReference>
<feature type="binding site" evidence="15">
    <location>
        <position position="966"/>
    </location>
    <ligand>
        <name>Mg(2+)</name>
        <dbReference type="ChEBI" id="CHEBI:18420"/>
    </ligand>
</feature>
<feature type="domain" description="UvrD-like helicase ATP-binding" evidence="17">
    <location>
        <begin position="1"/>
        <end position="457"/>
    </location>
</feature>
<dbReference type="OrthoDB" id="9810135at2"/>
<dbReference type="PANTHER" id="PTHR11070:SF23">
    <property type="entry name" value="RECBCD ENZYME SUBUNIT RECB"/>
    <property type="match status" value="1"/>
</dbReference>
<dbReference type="Gene3D" id="1.10.3170.10">
    <property type="entry name" value="Recbcd, chain B, domain 2"/>
    <property type="match status" value="1"/>
</dbReference>
<comment type="catalytic activity">
    <reaction evidence="15">
        <text>Exonucleolytic cleavage (in the presence of ATP) in either 5'- to 3'- or 3'- to 5'-direction to yield 5'-phosphooligonucleotides.</text>
        <dbReference type="EC" id="3.1.11.5"/>
    </reaction>
</comment>
<evidence type="ECO:0000256" key="10">
    <source>
        <dbReference type="ARBA" id="ARBA00023125"/>
    </source>
</evidence>
<keyword evidence="5 15" id="KW-0378">Hydrolase</keyword>
<evidence type="ECO:0000256" key="12">
    <source>
        <dbReference type="ARBA" id="ARBA00023235"/>
    </source>
</evidence>
<keyword evidence="7 15" id="KW-0269">Exonuclease</keyword>
<dbReference type="GO" id="GO:0003677">
    <property type="term" value="F:DNA binding"/>
    <property type="evidence" value="ECO:0007669"/>
    <property type="project" value="UniProtKB-UniRule"/>
</dbReference>
<evidence type="ECO:0000256" key="9">
    <source>
        <dbReference type="ARBA" id="ARBA00022842"/>
    </source>
</evidence>